<dbReference type="RefSeq" id="WP_244640245.1">
    <property type="nucleotide sequence ID" value="NZ_BMJJ01000008.1"/>
</dbReference>
<evidence type="ECO:0000256" key="10">
    <source>
        <dbReference type="ARBA" id="ARBA00023112"/>
    </source>
</evidence>
<proteinExistence type="inferred from homology"/>
<dbReference type="GO" id="GO:0005886">
    <property type="term" value="C:plasma membrane"/>
    <property type="evidence" value="ECO:0007669"/>
    <property type="project" value="UniProtKB-SubCell"/>
</dbReference>
<dbReference type="GO" id="GO:0015099">
    <property type="term" value="F:nickel cation transmembrane transporter activity"/>
    <property type="evidence" value="ECO:0007669"/>
    <property type="project" value="UniProtKB-UniRule"/>
</dbReference>
<dbReference type="GO" id="GO:0006824">
    <property type="term" value="P:cobalt ion transport"/>
    <property type="evidence" value="ECO:0007669"/>
    <property type="project" value="UniProtKB-KW"/>
</dbReference>
<dbReference type="GO" id="GO:0032025">
    <property type="term" value="P:response to cobalt ion"/>
    <property type="evidence" value="ECO:0007669"/>
    <property type="project" value="TreeGrafter"/>
</dbReference>
<comment type="similarity">
    <text evidence="13">Belongs to the NiCoT transporter (TC 2.A.52) family.</text>
</comment>
<feature type="transmembrane region" description="Helical" evidence="13">
    <location>
        <begin position="122"/>
        <end position="147"/>
    </location>
</feature>
<keyword evidence="11 13" id="KW-0472">Membrane</keyword>
<keyword evidence="4 13" id="KW-0813">Transport</keyword>
<dbReference type="EMBL" id="BMJJ01000008">
    <property type="protein sequence ID" value="GGD26615.1"/>
    <property type="molecule type" value="Genomic_DNA"/>
</dbReference>
<feature type="transmembrane region" description="Helical" evidence="13">
    <location>
        <begin position="159"/>
        <end position="178"/>
    </location>
</feature>
<feature type="transmembrane region" description="Helical" evidence="13">
    <location>
        <begin position="361"/>
        <end position="382"/>
    </location>
</feature>
<evidence type="ECO:0000313" key="14">
    <source>
        <dbReference type="EMBL" id="GGD26615.1"/>
    </source>
</evidence>
<dbReference type="PANTHER" id="PTHR40659">
    <property type="entry name" value="NICKEL/COBALT EFFLUX SYSTEM RCNA"/>
    <property type="match status" value="1"/>
</dbReference>
<evidence type="ECO:0000256" key="1">
    <source>
        <dbReference type="ARBA" id="ARBA00002510"/>
    </source>
</evidence>
<feature type="transmembrane region" description="Helical" evidence="13">
    <location>
        <begin position="288"/>
        <end position="309"/>
    </location>
</feature>
<evidence type="ECO:0000256" key="2">
    <source>
        <dbReference type="ARBA" id="ARBA00004651"/>
    </source>
</evidence>
<keyword evidence="9" id="KW-0406">Ion transport</keyword>
<keyword evidence="15" id="KW-1185">Reference proteome</keyword>
<keyword evidence="5" id="KW-1003">Cell membrane</keyword>
<evidence type="ECO:0000313" key="15">
    <source>
        <dbReference type="Proteomes" id="UP000613160"/>
    </source>
</evidence>
<keyword evidence="6" id="KW-0533">Nickel</keyword>
<organism evidence="14 15">
    <name type="scientific">Aureimonas glaciei</name>
    <dbReference type="NCBI Taxonomy" id="1776957"/>
    <lineage>
        <taxon>Bacteria</taxon>
        <taxon>Pseudomonadati</taxon>
        <taxon>Pseudomonadota</taxon>
        <taxon>Alphaproteobacteria</taxon>
        <taxon>Hyphomicrobiales</taxon>
        <taxon>Aurantimonadaceae</taxon>
        <taxon>Aureimonas</taxon>
    </lineage>
</organism>
<dbReference type="AlphaFoldDB" id="A0A916Y1I4"/>
<keyword evidence="3" id="KW-0171">Cobalt transport</keyword>
<evidence type="ECO:0000256" key="5">
    <source>
        <dbReference type="ARBA" id="ARBA00022475"/>
    </source>
</evidence>
<comment type="subcellular location">
    <subcellularLocation>
        <location evidence="2 13">Cell membrane</location>
        <topology evidence="2 13">Multi-pass membrane protein</topology>
    </subcellularLocation>
</comment>
<keyword evidence="10" id="KW-0921">Nickel transport</keyword>
<comment type="caution">
    <text evidence="14">The sequence shown here is derived from an EMBL/GenBank/DDBJ whole genome shotgun (WGS) entry which is preliminary data.</text>
</comment>
<reference evidence="14" key="1">
    <citation type="journal article" date="2014" name="Int. J. Syst. Evol. Microbiol.">
        <title>Complete genome sequence of Corynebacterium casei LMG S-19264T (=DSM 44701T), isolated from a smear-ripened cheese.</title>
        <authorList>
            <consortium name="US DOE Joint Genome Institute (JGI-PGF)"/>
            <person name="Walter F."/>
            <person name="Albersmeier A."/>
            <person name="Kalinowski J."/>
            <person name="Ruckert C."/>
        </authorList>
    </citation>
    <scope>NUCLEOTIDE SEQUENCE</scope>
    <source>
        <strain evidence="14">CGMCC 1.15493</strain>
    </source>
</reference>
<dbReference type="PANTHER" id="PTHR40659:SF1">
    <property type="entry name" value="NICKEL_COBALT EFFLUX SYSTEM RCNA"/>
    <property type="match status" value="1"/>
</dbReference>
<keyword evidence="8 13" id="KW-1133">Transmembrane helix</keyword>
<evidence type="ECO:0000256" key="4">
    <source>
        <dbReference type="ARBA" id="ARBA00022448"/>
    </source>
</evidence>
<dbReference type="Proteomes" id="UP000613160">
    <property type="component" value="Unassembled WGS sequence"/>
</dbReference>
<evidence type="ECO:0000256" key="7">
    <source>
        <dbReference type="ARBA" id="ARBA00022692"/>
    </source>
</evidence>
<feature type="transmembrane region" description="Helical" evidence="13">
    <location>
        <begin position="82"/>
        <end position="101"/>
    </location>
</feature>
<evidence type="ECO:0000256" key="9">
    <source>
        <dbReference type="ARBA" id="ARBA00023065"/>
    </source>
</evidence>
<dbReference type="InterPro" id="IPR011541">
    <property type="entry name" value="Ni/Co_transpt_high_affinity"/>
</dbReference>
<evidence type="ECO:0000256" key="8">
    <source>
        <dbReference type="ARBA" id="ARBA00022989"/>
    </source>
</evidence>
<keyword evidence="7 13" id="KW-0812">Transmembrane</keyword>
<evidence type="ECO:0000256" key="6">
    <source>
        <dbReference type="ARBA" id="ARBA00022596"/>
    </source>
</evidence>
<dbReference type="GO" id="GO:0010045">
    <property type="term" value="P:response to nickel cation"/>
    <property type="evidence" value="ECO:0007669"/>
    <property type="project" value="TreeGrafter"/>
</dbReference>
<dbReference type="InterPro" id="IPR051224">
    <property type="entry name" value="NiCoT_RcnA"/>
</dbReference>
<evidence type="ECO:0000256" key="11">
    <source>
        <dbReference type="ARBA" id="ARBA00023136"/>
    </source>
</evidence>
<evidence type="ECO:0000256" key="3">
    <source>
        <dbReference type="ARBA" id="ARBA00022426"/>
    </source>
</evidence>
<evidence type="ECO:0000256" key="13">
    <source>
        <dbReference type="RuleBase" id="RU362101"/>
    </source>
</evidence>
<name>A0A916Y1I4_9HYPH</name>
<sequence>MQLTSGSGRRTVALVLLAALALAVFAEPSLARSSLGIGTAESVSQPSGPLAGLFIEINAYQRQFFAALREALVGMRQGAGGVWFLVGLSFVYGIFHAAGPGHGKAVISSYLLANEVQLRRGIALSFVSALLQAVTALVVVGVGWFFLRGTGVSMTDTTNWLEIASFVLIIAFGCGLLLRKVWRLVQRARRPADVSALAPLGAGEPVSGLAFAGGPAAPAAPAGPMRLRGSGMPAAAARSGPIMRPASASLAPDVCIDAADDCDCGRAHMPDPRALGAGRLSLGSAASAVFAVGLRPCTGAIVVLTFALLNGLYLGGILSVAAMALGTAITVSAIAALAVFAKDVALRFGAAGGRRGLVLDAVELLGALLVIALGVALLGGALA</sequence>
<feature type="transmembrane region" description="Helical" evidence="13">
    <location>
        <begin position="315"/>
        <end position="340"/>
    </location>
</feature>
<dbReference type="GO" id="GO:0046583">
    <property type="term" value="F:monoatomic cation efflux transmembrane transporter activity"/>
    <property type="evidence" value="ECO:0007669"/>
    <property type="project" value="TreeGrafter"/>
</dbReference>
<accession>A0A916Y1I4</accession>
<keyword evidence="12" id="KW-0170">Cobalt</keyword>
<protein>
    <recommendedName>
        <fullName evidence="13">Nickel/cobalt efflux system</fullName>
    </recommendedName>
</protein>
<evidence type="ECO:0000256" key="12">
    <source>
        <dbReference type="ARBA" id="ARBA00023285"/>
    </source>
</evidence>
<gene>
    <name evidence="14" type="ORF">GCM10011335_32130</name>
</gene>
<reference evidence="14" key="2">
    <citation type="submission" date="2020-09" db="EMBL/GenBank/DDBJ databases">
        <authorList>
            <person name="Sun Q."/>
            <person name="Zhou Y."/>
        </authorList>
    </citation>
    <scope>NUCLEOTIDE SEQUENCE</scope>
    <source>
        <strain evidence="14">CGMCC 1.15493</strain>
    </source>
</reference>
<dbReference type="Pfam" id="PF03824">
    <property type="entry name" value="NicO"/>
    <property type="match status" value="2"/>
</dbReference>
<comment type="function">
    <text evidence="1">Efflux system for nickel and cobalt.</text>
</comment>